<dbReference type="AlphaFoldDB" id="A0A5N6NDP0"/>
<accession>A0A5N6NDP0</accession>
<evidence type="ECO:0000313" key="3">
    <source>
        <dbReference type="Proteomes" id="UP000326396"/>
    </source>
</evidence>
<proteinExistence type="predicted"/>
<keyword evidence="1" id="KW-0732">Signal</keyword>
<evidence type="ECO:0000256" key="1">
    <source>
        <dbReference type="SAM" id="SignalP"/>
    </source>
</evidence>
<feature type="signal peptide" evidence="1">
    <location>
        <begin position="1"/>
        <end position="18"/>
    </location>
</feature>
<feature type="chain" id="PRO_5024381654" evidence="1">
    <location>
        <begin position="19"/>
        <end position="130"/>
    </location>
</feature>
<gene>
    <name evidence="2" type="ORF">E3N88_23587</name>
</gene>
<dbReference type="EMBL" id="SZYD01000012">
    <property type="protein sequence ID" value="KAD4585986.1"/>
    <property type="molecule type" value="Genomic_DNA"/>
</dbReference>
<evidence type="ECO:0000313" key="2">
    <source>
        <dbReference type="EMBL" id="KAD4585986.1"/>
    </source>
</evidence>
<name>A0A5N6NDP0_9ASTR</name>
<reference evidence="2 3" key="1">
    <citation type="submission" date="2019-05" db="EMBL/GenBank/DDBJ databases">
        <title>Mikania micrantha, genome provides insights into the molecular mechanism of rapid growth.</title>
        <authorList>
            <person name="Liu B."/>
        </authorList>
    </citation>
    <scope>NUCLEOTIDE SEQUENCE [LARGE SCALE GENOMIC DNA]</scope>
    <source>
        <strain evidence="2">NLD-2019</strain>
        <tissue evidence="2">Leaf</tissue>
    </source>
</reference>
<dbReference type="Proteomes" id="UP000326396">
    <property type="component" value="Linkage Group LG2"/>
</dbReference>
<sequence length="130" mass="14367">MMMTTTADLVFLVSLQQSLETTKVSVVKSPLGWRFGGSRAVSDGDGDSGGRHMLCRTTLGIGQQKLKTGRRGQKLQNQRDLVNSMFNTLGYVRDANTNTLVYSDLETGVRLSKRVCVCELTRKVFPHANI</sequence>
<comment type="caution">
    <text evidence="2">The sequence shown here is derived from an EMBL/GenBank/DDBJ whole genome shotgun (WGS) entry which is preliminary data.</text>
</comment>
<keyword evidence="3" id="KW-1185">Reference proteome</keyword>
<protein>
    <submittedName>
        <fullName evidence="2">Uncharacterized protein</fullName>
    </submittedName>
</protein>
<organism evidence="2 3">
    <name type="scientific">Mikania micrantha</name>
    <name type="common">bitter vine</name>
    <dbReference type="NCBI Taxonomy" id="192012"/>
    <lineage>
        <taxon>Eukaryota</taxon>
        <taxon>Viridiplantae</taxon>
        <taxon>Streptophyta</taxon>
        <taxon>Embryophyta</taxon>
        <taxon>Tracheophyta</taxon>
        <taxon>Spermatophyta</taxon>
        <taxon>Magnoliopsida</taxon>
        <taxon>eudicotyledons</taxon>
        <taxon>Gunneridae</taxon>
        <taxon>Pentapetalae</taxon>
        <taxon>asterids</taxon>
        <taxon>campanulids</taxon>
        <taxon>Asterales</taxon>
        <taxon>Asteraceae</taxon>
        <taxon>Asteroideae</taxon>
        <taxon>Heliantheae alliance</taxon>
        <taxon>Eupatorieae</taxon>
        <taxon>Mikania</taxon>
    </lineage>
</organism>